<feature type="binding site" evidence="14">
    <location>
        <position position="582"/>
    </location>
    <ligand>
        <name>ATP</name>
        <dbReference type="ChEBI" id="CHEBI:30616"/>
    </ligand>
</feature>
<dbReference type="EC" id="7.6.2.1" evidence="16"/>
<dbReference type="GO" id="GO:0140326">
    <property type="term" value="F:ATPase-coupled intramembrane lipid transporter activity"/>
    <property type="evidence" value="ECO:0007669"/>
    <property type="project" value="UniProtKB-EC"/>
</dbReference>
<feature type="binding site" evidence="15">
    <location>
        <position position="406"/>
    </location>
    <ligand>
        <name>Mg(2+)</name>
        <dbReference type="ChEBI" id="CHEBI:18420"/>
    </ligand>
</feature>
<dbReference type="InParanoid" id="Q24FJ8"/>
<evidence type="ECO:0000256" key="16">
    <source>
        <dbReference type="RuleBase" id="RU362033"/>
    </source>
</evidence>
<organism evidence="21 22">
    <name type="scientific">Tetrahymena thermophila (strain SB210)</name>
    <dbReference type="NCBI Taxonomy" id="312017"/>
    <lineage>
        <taxon>Eukaryota</taxon>
        <taxon>Sar</taxon>
        <taxon>Alveolata</taxon>
        <taxon>Ciliophora</taxon>
        <taxon>Intramacronucleata</taxon>
        <taxon>Oligohymenophorea</taxon>
        <taxon>Hymenostomatida</taxon>
        <taxon>Tetrahymenina</taxon>
        <taxon>Tetrahymenidae</taxon>
        <taxon>Tetrahymena</taxon>
    </lineage>
</organism>
<dbReference type="SUPFAM" id="SSF81653">
    <property type="entry name" value="Calcium ATPase, transduction domain A"/>
    <property type="match status" value="1"/>
</dbReference>
<evidence type="ECO:0000256" key="1">
    <source>
        <dbReference type="ARBA" id="ARBA00004141"/>
    </source>
</evidence>
<gene>
    <name evidence="21" type="ORF">TTHERM_01166280</name>
</gene>
<evidence type="ECO:0000256" key="12">
    <source>
        <dbReference type="ARBA" id="ARBA00034036"/>
    </source>
</evidence>
<dbReference type="Gene3D" id="3.40.1110.10">
    <property type="entry name" value="Calcium-transporting ATPase, cytoplasmic domain N"/>
    <property type="match status" value="1"/>
</dbReference>
<dbReference type="SFLD" id="SFLDG00002">
    <property type="entry name" value="C1.7:_P-type_atpase_like"/>
    <property type="match status" value="1"/>
</dbReference>
<feature type="region of interest" description="Disordered" evidence="17">
    <location>
        <begin position="1401"/>
        <end position="1434"/>
    </location>
</feature>
<evidence type="ECO:0000256" key="11">
    <source>
        <dbReference type="ARBA" id="ARBA00023136"/>
    </source>
</evidence>
<proteinExistence type="inferred from homology"/>
<dbReference type="Gene3D" id="3.40.50.1000">
    <property type="entry name" value="HAD superfamily/HAD-like"/>
    <property type="match status" value="1"/>
</dbReference>
<protein>
    <recommendedName>
        <fullName evidence="16">Phospholipid-transporting ATPase</fullName>
        <ecNumber evidence="16">7.6.2.1</ecNumber>
    </recommendedName>
</protein>
<reference evidence="22" key="1">
    <citation type="journal article" date="2006" name="PLoS Biol.">
        <title>Macronuclear genome sequence of the ciliate Tetrahymena thermophila, a model eukaryote.</title>
        <authorList>
            <person name="Eisen J.A."/>
            <person name="Coyne R.S."/>
            <person name="Wu M."/>
            <person name="Wu D."/>
            <person name="Thiagarajan M."/>
            <person name="Wortman J.R."/>
            <person name="Badger J.H."/>
            <person name="Ren Q."/>
            <person name="Amedeo P."/>
            <person name="Jones K.M."/>
            <person name="Tallon L.J."/>
            <person name="Delcher A.L."/>
            <person name="Salzberg S.L."/>
            <person name="Silva J.C."/>
            <person name="Haas B.J."/>
            <person name="Majoros W.H."/>
            <person name="Farzad M."/>
            <person name="Carlton J.M."/>
            <person name="Smith R.K. Jr."/>
            <person name="Garg J."/>
            <person name="Pearlman R.E."/>
            <person name="Karrer K.M."/>
            <person name="Sun L."/>
            <person name="Manning G."/>
            <person name="Elde N.C."/>
            <person name="Turkewitz A.P."/>
            <person name="Asai D.J."/>
            <person name="Wilkes D.E."/>
            <person name="Wang Y."/>
            <person name="Cai H."/>
            <person name="Collins K."/>
            <person name="Stewart B.A."/>
            <person name="Lee S.R."/>
            <person name="Wilamowska K."/>
            <person name="Weinberg Z."/>
            <person name="Ruzzo W.L."/>
            <person name="Wloga D."/>
            <person name="Gaertig J."/>
            <person name="Frankel J."/>
            <person name="Tsao C.-C."/>
            <person name="Gorovsky M.A."/>
            <person name="Keeling P.J."/>
            <person name="Waller R.F."/>
            <person name="Patron N.J."/>
            <person name="Cherry J.M."/>
            <person name="Stover N.A."/>
            <person name="Krieger C.J."/>
            <person name="del Toro C."/>
            <person name="Ryder H.F."/>
            <person name="Williamson S.C."/>
            <person name="Barbeau R.A."/>
            <person name="Hamilton E.P."/>
            <person name="Orias E."/>
        </authorList>
    </citation>
    <scope>NUCLEOTIDE SEQUENCE [LARGE SCALE GENOMIC DNA]</scope>
    <source>
        <strain evidence="22">SB210</strain>
    </source>
</reference>
<feature type="binding site" evidence="15">
    <location>
        <position position="404"/>
    </location>
    <ligand>
        <name>Mg(2+)</name>
        <dbReference type="ChEBI" id="CHEBI:18420"/>
    </ligand>
</feature>
<feature type="binding site" evidence="14">
    <location>
        <position position="548"/>
    </location>
    <ligand>
        <name>ATP</name>
        <dbReference type="ChEBI" id="CHEBI:30616"/>
    </ligand>
</feature>
<feature type="region of interest" description="Disordered" evidence="17">
    <location>
        <begin position="1143"/>
        <end position="1174"/>
    </location>
</feature>
<evidence type="ECO:0000256" key="5">
    <source>
        <dbReference type="ARBA" id="ARBA00022723"/>
    </source>
</evidence>
<feature type="active site" description="4-aspartylphosphate intermediate" evidence="13">
    <location>
        <position position="404"/>
    </location>
</feature>
<feature type="binding site" evidence="14">
    <location>
        <position position="405"/>
    </location>
    <ligand>
        <name>ATP</name>
        <dbReference type="ChEBI" id="CHEBI:30616"/>
    </ligand>
</feature>
<keyword evidence="9 16" id="KW-1278">Translocase</keyword>
<feature type="transmembrane region" description="Helical" evidence="16">
    <location>
        <begin position="337"/>
        <end position="359"/>
    </location>
</feature>
<evidence type="ECO:0000256" key="14">
    <source>
        <dbReference type="PIRSR" id="PIRSR606539-2"/>
    </source>
</evidence>
<dbReference type="Gene3D" id="2.70.150.10">
    <property type="entry name" value="Calcium-transporting ATPase, cytoplasmic transduction domain A"/>
    <property type="match status" value="1"/>
</dbReference>
<feature type="binding site" evidence="14">
    <location>
        <position position="404"/>
    </location>
    <ligand>
        <name>ATP</name>
        <dbReference type="ChEBI" id="CHEBI:30616"/>
    </ligand>
</feature>
<evidence type="ECO:0000256" key="9">
    <source>
        <dbReference type="ARBA" id="ARBA00022967"/>
    </source>
</evidence>
<comment type="catalytic activity">
    <reaction evidence="12 16">
        <text>ATP + H2O + phospholipidSide 1 = ADP + phosphate + phospholipidSide 2.</text>
        <dbReference type="EC" id="7.6.2.1"/>
    </reaction>
</comment>
<evidence type="ECO:0000256" key="6">
    <source>
        <dbReference type="ARBA" id="ARBA00022741"/>
    </source>
</evidence>
<feature type="binding site" evidence="14">
    <location>
        <position position="827"/>
    </location>
    <ligand>
        <name>ATP</name>
        <dbReference type="ChEBI" id="CHEBI:30616"/>
    </ligand>
</feature>
<dbReference type="InterPro" id="IPR023298">
    <property type="entry name" value="ATPase_P-typ_TM_dom_sf"/>
</dbReference>
<dbReference type="InterPro" id="IPR059000">
    <property type="entry name" value="ATPase_P-type_domA"/>
</dbReference>
<dbReference type="InterPro" id="IPR023214">
    <property type="entry name" value="HAD_sf"/>
</dbReference>
<feature type="compositionally biased region" description="Low complexity" evidence="17">
    <location>
        <begin position="1154"/>
        <end position="1169"/>
    </location>
</feature>
<dbReference type="SFLD" id="SFLDF00027">
    <property type="entry name" value="p-type_atpase"/>
    <property type="match status" value="1"/>
</dbReference>
<feature type="binding site" evidence="14">
    <location>
        <position position="821"/>
    </location>
    <ligand>
        <name>ATP</name>
        <dbReference type="ChEBI" id="CHEBI:30616"/>
    </ligand>
</feature>
<evidence type="ECO:0000259" key="20">
    <source>
        <dbReference type="Pfam" id="PF16212"/>
    </source>
</evidence>
<feature type="binding site" evidence="14">
    <location>
        <position position="851"/>
    </location>
    <ligand>
        <name>ATP</name>
        <dbReference type="ChEBI" id="CHEBI:30616"/>
    </ligand>
</feature>
<dbReference type="Pfam" id="PF13246">
    <property type="entry name" value="Cation_ATPase"/>
    <property type="match status" value="1"/>
</dbReference>
<evidence type="ECO:0000256" key="2">
    <source>
        <dbReference type="ARBA" id="ARBA00004308"/>
    </source>
</evidence>
<dbReference type="GO" id="GO:0045332">
    <property type="term" value="P:phospholipid translocation"/>
    <property type="evidence" value="ECO:0007669"/>
    <property type="project" value="TreeGrafter"/>
</dbReference>
<feature type="binding site" evidence="15">
    <location>
        <position position="847"/>
    </location>
    <ligand>
        <name>Mg(2+)</name>
        <dbReference type="ChEBI" id="CHEBI:18420"/>
    </ligand>
</feature>
<dbReference type="InterPro" id="IPR023299">
    <property type="entry name" value="ATPase_P-typ_cyto_dom_N"/>
</dbReference>
<feature type="region of interest" description="Disordered" evidence="17">
    <location>
        <begin position="1196"/>
        <end position="1216"/>
    </location>
</feature>
<name>Q24FJ8_TETTS</name>
<dbReference type="Pfam" id="PF16212">
    <property type="entry name" value="PhoLip_ATPase_C"/>
    <property type="match status" value="1"/>
</dbReference>
<dbReference type="PROSITE" id="PS00154">
    <property type="entry name" value="ATPASE_E1_E2"/>
    <property type="match status" value="1"/>
</dbReference>
<dbReference type="InterPro" id="IPR006539">
    <property type="entry name" value="P-type_ATPase_IV"/>
</dbReference>
<comment type="subcellular location">
    <subcellularLocation>
        <location evidence="2">Endomembrane system</location>
    </subcellularLocation>
    <subcellularLocation>
        <location evidence="1 16">Membrane</location>
        <topology evidence="1 16">Multi-pass membrane protein</topology>
    </subcellularLocation>
</comment>
<dbReference type="KEGG" id="tet:TTHERM_01166280"/>
<feature type="transmembrane region" description="Helical" evidence="16">
    <location>
        <begin position="276"/>
        <end position="301"/>
    </location>
</feature>
<evidence type="ECO:0000313" key="22">
    <source>
        <dbReference type="Proteomes" id="UP000009168"/>
    </source>
</evidence>
<dbReference type="Pfam" id="PF00122">
    <property type="entry name" value="E1-E2_ATPase"/>
    <property type="match status" value="1"/>
</dbReference>
<comment type="similarity">
    <text evidence="3 16">Belongs to the cation transport ATPase (P-type) (TC 3.A.3) family. Type IV subfamily.</text>
</comment>
<dbReference type="STRING" id="312017.Q24FJ8"/>
<dbReference type="GO" id="GO:0005524">
    <property type="term" value="F:ATP binding"/>
    <property type="evidence" value="ECO:0007669"/>
    <property type="project" value="UniProtKB-UniRule"/>
</dbReference>
<dbReference type="Pfam" id="PF16209">
    <property type="entry name" value="PhoLip_ATPase_N"/>
    <property type="match status" value="1"/>
</dbReference>
<dbReference type="eggNOG" id="KOG0206">
    <property type="taxonomic scope" value="Eukaryota"/>
</dbReference>
<feature type="binding site" evidence="14">
    <location>
        <position position="483"/>
    </location>
    <ligand>
        <name>ATP</name>
        <dbReference type="ChEBI" id="CHEBI:30616"/>
    </ligand>
</feature>
<feature type="domain" description="P-type ATPase C-terminal" evidence="20">
    <location>
        <begin position="873"/>
        <end position="1126"/>
    </location>
</feature>
<evidence type="ECO:0000259" key="19">
    <source>
        <dbReference type="Pfam" id="PF16209"/>
    </source>
</evidence>
<dbReference type="HOGENOM" id="CLU_000846_5_2_1"/>
<feature type="binding site" evidence="14">
    <location>
        <position position="850"/>
    </location>
    <ligand>
        <name>ATP</name>
        <dbReference type="ChEBI" id="CHEBI:30616"/>
    </ligand>
</feature>
<evidence type="ECO:0000256" key="13">
    <source>
        <dbReference type="PIRSR" id="PIRSR606539-1"/>
    </source>
</evidence>
<keyword evidence="6 14" id="KW-0547">Nucleotide-binding</keyword>
<feature type="transmembrane region" description="Helical" evidence="16">
    <location>
        <begin position="1099"/>
        <end position="1117"/>
    </location>
</feature>
<accession>Q24FJ8</accession>
<feature type="binding site" evidence="14">
    <location>
        <position position="524"/>
    </location>
    <ligand>
        <name>ATP</name>
        <dbReference type="ChEBI" id="CHEBI:30616"/>
    </ligand>
</feature>
<evidence type="ECO:0000256" key="17">
    <source>
        <dbReference type="SAM" id="MobiDB-lite"/>
    </source>
</evidence>
<evidence type="ECO:0000256" key="10">
    <source>
        <dbReference type="ARBA" id="ARBA00022989"/>
    </source>
</evidence>
<evidence type="ECO:0000259" key="18">
    <source>
        <dbReference type="Pfam" id="PF00122"/>
    </source>
</evidence>
<dbReference type="InterPro" id="IPR032631">
    <property type="entry name" value="P-type_ATPase_N"/>
</dbReference>
<evidence type="ECO:0000256" key="7">
    <source>
        <dbReference type="ARBA" id="ARBA00022840"/>
    </source>
</evidence>
<feature type="transmembrane region" description="Helical" evidence="16">
    <location>
        <begin position="985"/>
        <end position="1009"/>
    </location>
</feature>
<evidence type="ECO:0000256" key="4">
    <source>
        <dbReference type="ARBA" id="ARBA00022692"/>
    </source>
</evidence>
<dbReference type="InterPro" id="IPR036412">
    <property type="entry name" value="HAD-like_sf"/>
</dbReference>
<dbReference type="SUPFAM" id="SSF81665">
    <property type="entry name" value="Calcium ATPase, transmembrane domain M"/>
    <property type="match status" value="1"/>
</dbReference>
<dbReference type="GeneID" id="7841055"/>
<feature type="region of interest" description="Disordered" evidence="17">
    <location>
        <begin position="1602"/>
        <end position="1622"/>
    </location>
</feature>
<feature type="binding site" evidence="14">
    <location>
        <position position="670"/>
    </location>
    <ligand>
        <name>ATP</name>
        <dbReference type="ChEBI" id="CHEBI:30616"/>
    </ligand>
</feature>
<dbReference type="InterPro" id="IPR044492">
    <property type="entry name" value="P_typ_ATPase_HD_dom"/>
</dbReference>
<feature type="binding site" evidence="15">
    <location>
        <position position="851"/>
    </location>
    <ligand>
        <name>Mg(2+)</name>
        <dbReference type="ChEBI" id="CHEBI:18420"/>
    </ligand>
</feature>
<dbReference type="SUPFAM" id="SSF81660">
    <property type="entry name" value="Metal cation-transporting ATPase, ATP-binding domain N"/>
    <property type="match status" value="1"/>
</dbReference>
<dbReference type="OrthoDB" id="377733at2759"/>
<dbReference type="NCBIfam" id="TIGR01494">
    <property type="entry name" value="ATPase_P-type"/>
    <property type="match status" value="1"/>
</dbReference>
<comment type="cofactor">
    <cofactor evidence="15">
        <name>Mg(2+)</name>
        <dbReference type="ChEBI" id="CHEBI:18420"/>
    </cofactor>
</comment>
<keyword evidence="7 14" id="KW-0067">ATP-binding</keyword>
<keyword evidence="11 16" id="KW-0472">Membrane</keyword>
<keyword evidence="22" id="KW-1185">Reference proteome</keyword>
<keyword evidence="5 15" id="KW-0479">Metal-binding</keyword>
<sequence length="1622" mass="187845">MSHKVRDQEESNRQTIYLNDRTQNQLIHRKFYNHIKTSKYTWWNFVPKALILQFMRAANFYFLISTVVQCIDIISPLAPFSAVGPLILVLAVSLSREAIEDYKRHRNDDLVNEQKSFIFNNKNFTSIMWKDIQLGDIIKVNQEQILPADILVITTNEENGTGFVETANLDGERNLKSKISHEIVNKYGREHSLIKFKGKIVCDKPNNRIHSFKGLLYLDDESKPIVLNNNNVMLRGTTLKNTEWVIGVVIYSGQDTKIMRNQGQVKHKSTHIEKKVNPIIFITLLVQLALCIIMAILLSIFQKNTNPLENNKYNYAYLYGNSSDGLYSYEVQGTINFFSYFLLLNSLIPISLIISMEVVKLFQSSFMEYDAEMHYLDDGQVQKMKVLNTMIHEELGKIDYIFTDKTGTLTCNIMIFRHANIAGSDYSEKELEDILAKLEYQTLTYDEEYKDFYQFWMCIAICHDVILEEKQNEINYQGSSPDEVCLVEKAQKYNFKFLKRTTNQIFIQVGSEMHTFKLLNKIEFTSERKRMSVIIQDPITGKIYMYTKGADSFMLKHISNTSEALKSNIKQSLKYYSKHGLRTLCLGMKELNQQEYDAWNSQIQDLNMNMIGDLFPEKTKDKIADLENEIETGFDLLGVTALEDKLQEGVPEVLKDFHEAGINVWMLTGDKLETAENIGYLCNLLNNQTKVFRVQSHYPDVTRDKFFRIKGRINQIKTVSEIGEIRIKNNQNNHHDFKNKKVGHQNQNINRIINDGGSQSRRDSYLTKEENNSFEINQVKGYTGFALVIEGEAIGHALHDDQCRKEFLQIIPECCTVICCRSTPTQKAEMVKFVKTHFNKTCLAVGDGGNDVTMIQEADIGVGIIGKEGNQAALSSDYYFGQFRFLWRLLFVHGRWNLYRTSYFVNYFFLKNFIFTLQQFYFGFFCAYSGQSFWEDGYLLNFNSIITACAPVYFAGFEQDVNPHGSEYIAKYLPRLYKIFREKDLFSFKVFGIVFLQGVGLSLTTYFSVFFINYQDYYQMSGDGKIDGLWFQSFSSYCSTVGVVWAINFMDTTYFSPFTFFSYVIVSLFLFFPAFAFTYDIFAGPLQEMLLINIGNWKFWLTLFLNVAFICIIKYTYKVYRYIFAPELVHDLQYHRKKLNEAEKQVKNQQTDPNINNSNNAKNNNNNNNAYTTPENGLQIEIADNIQQNEIALQNPSKKSVELEHKQEKASKRTASLQNVEHQQNLNVEFTDLKLQMNHDLDKGSGRKLNKPQSQNFITIQNNDQSVLHSEQSNMVNFNNKQVTYKNINHNNESTRSLIKNHYNNNILAVNNAYQNNNIISNMHTANQLSNNNLINNHSDNILVKNLSESSQNQSNKAQENDHPLTVFQKNKQFYIIKNEISDHPQIHANNQLNFMENNDEDEERAFSQNSQAASDNKKKGSPSSDQNDKAKQTSVNAFVQENEDFNDDEMNEYSNSINKINKLPKEQNKKISVYEKESQLQSKIHTNKGVFGEEPDRPSHLGDSKKIYIGNDQFESVAETVPKTNVLINNENETSQQLKELNTFNINYQNTKVNIIQSEKNSELPPATRYEGVKIPQADSDNEIEYQTDNLDMQKMEEIQKYMSKSKFSQLPQQQEDKHQD</sequence>
<dbReference type="InterPro" id="IPR018303">
    <property type="entry name" value="ATPase_P-typ_P_site"/>
</dbReference>
<feature type="transmembrane region" description="Helical" evidence="16">
    <location>
        <begin position="1060"/>
        <end position="1079"/>
    </location>
</feature>
<dbReference type="PANTHER" id="PTHR24092:SF218">
    <property type="entry name" value="PHOSPHOLIPID-TRANSPORTING ATPASE"/>
    <property type="match status" value="1"/>
</dbReference>
<keyword evidence="10 16" id="KW-1133">Transmembrane helix</keyword>
<feature type="transmembrane region" description="Helical" evidence="16">
    <location>
        <begin position="1029"/>
        <end position="1048"/>
    </location>
</feature>
<dbReference type="PRINTS" id="PR00119">
    <property type="entry name" value="CATATPASE"/>
</dbReference>
<feature type="binding site" evidence="14">
    <location>
        <position position="668"/>
    </location>
    <ligand>
        <name>ATP</name>
        <dbReference type="ChEBI" id="CHEBI:30616"/>
    </ligand>
</feature>
<evidence type="ECO:0000313" key="21">
    <source>
        <dbReference type="EMBL" id="EAS06552.2"/>
    </source>
</evidence>
<feature type="binding site" evidence="14">
    <location>
        <position position="669"/>
    </location>
    <ligand>
        <name>ATP</name>
        <dbReference type="ChEBI" id="CHEBI:30616"/>
    </ligand>
</feature>
<dbReference type="SUPFAM" id="SSF56784">
    <property type="entry name" value="HAD-like"/>
    <property type="match status" value="1"/>
</dbReference>
<dbReference type="PANTHER" id="PTHR24092">
    <property type="entry name" value="PROBABLE PHOSPHOLIPID-TRANSPORTING ATPASE"/>
    <property type="match status" value="1"/>
</dbReference>
<dbReference type="InterPro" id="IPR001757">
    <property type="entry name" value="P_typ_ATPase"/>
</dbReference>
<keyword evidence="8 15" id="KW-0460">Magnesium</keyword>
<evidence type="ECO:0000256" key="3">
    <source>
        <dbReference type="ARBA" id="ARBA00008109"/>
    </source>
</evidence>
<dbReference type="NCBIfam" id="TIGR01652">
    <property type="entry name" value="ATPase-Plipid"/>
    <property type="match status" value="1"/>
</dbReference>
<feature type="compositionally biased region" description="Basic and acidic residues" evidence="17">
    <location>
        <begin position="1199"/>
        <end position="1211"/>
    </location>
</feature>
<dbReference type="GO" id="GO:0000287">
    <property type="term" value="F:magnesium ion binding"/>
    <property type="evidence" value="ECO:0007669"/>
    <property type="project" value="UniProtKB-UniRule"/>
</dbReference>
<dbReference type="InterPro" id="IPR032630">
    <property type="entry name" value="P_typ_ATPase_c"/>
</dbReference>
<dbReference type="InterPro" id="IPR008250">
    <property type="entry name" value="ATPase_P-typ_transduc_dom_A_sf"/>
</dbReference>
<keyword evidence="4 16" id="KW-0812">Transmembrane</keyword>
<dbReference type="GO" id="GO:0016887">
    <property type="term" value="F:ATP hydrolysis activity"/>
    <property type="evidence" value="ECO:0007669"/>
    <property type="project" value="InterPro"/>
</dbReference>
<dbReference type="Proteomes" id="UP000009168">
    <property type="component" value="Unassembled WGS sequence"/>
</dbReference>
<evidence type="ECO:0000256" key="8">
    <source>
        <dbReference type="ARBA" id="ARBA00022842"/>
    </source>
</evidence>
<dbReference type="EMBL" id="GG662282">
    <property type="protein sequence ID" value="EAS06552.2"/>
    <property type="molecule type" value="Genomic_DNA"/>
</dbReference>
<dbReference type="GO" id="GO:0005886">
    <property type="term" value="C:plasma membrane"/>
    <property type="evidence" value="ECO:0007669"/>
    <property type="project" value="TreeGrafter"/>
</dbReference>
<feature type="binding site" evidence="14">
    <location>
        <position position="406"/>
    </location>
    <ligand>
        <name>ATP</name>
        <dbReference type="ChEBI" id="CHEBI:30616"/>
    </ligand>
</feature>
<feature type="domain" description="P-type ATPase N-terminal" evidence="19">
    <location>
        <begin position="16"/>
        <end position="82"/>
    </location>
</feature>
<dbReference type="RefSeq" id="XP_001026797.2">
    <property type="nucleotide sequence ID" value="XM_001026797.2"/>
</dbReference>
<evidence type="ECO:0000256" key="15">
    <source>
        <dbReference type="PIRSR" id="PIRSR606539-3"/>
    </source>
</evidence>
<dbReference type="SFLD" id="SFLDS00003">
    <property type="entry name" value="Haloacid_Dehalogenase"/>
    <property type="match status" value="1"/>
</dbReference>
<feature type="domain" description="P-type ATPase A" evidence="18">
    <location>
        <begin position="117"/>
        <end position="258"/>
    </location>
</feature>